<dbReference type="Gene3D" id="3.40.710.10">
    <property type="entry name" value="DD-peptidase/beta-lactamase superfamily"/>
    <property type="match status" value="1"/>
</dbReference>
<dbReference type="PROSITE" id="PS51257">
    <property type="entry name" value="PROKAR_LIPOPROTEIN"/>
    <property type="match status" value="1"/>
</dbReference>
<dbReference type="PROSITE" id="PS51318">
    <property type="entry name" value="TAT"/>
    <property type="match status" value="1"/>
</dbReference>
<feature type="signal peptide" evidence="1">
    <location>
        <begin position="1"/>
        <end position="21"/>
    </location>
</feature>
<feature type="domain" description="Beta-lactamase-related" evidence="2">
    <location>
        <begin position="77"/>
        <end position="399"/>
    </location>
</feature>
<gene>
    <name evidence="3" type="ORF">JL107_13180</name>
</gene>
<feature type="chain" id="PRO_5039599638" evidence="1">
    <location>
        <begin position="22"/>
        <end position="421"/>
    </location>
</feature>
<evidence type="ECO:0000259" key="2">
    <source>
        <dbReference type="Pfam" id="PF00144"/>
    </source>
</evidence>
<dbReference type="Pfam" id="PF00144">
    <property type="entry name" value="Beta-lactamase"/>
    <property type="match status" value="1"/>
</dbReference>
<evidence type="ECO:0000256" key="1">
    <source>
        <dbReference type="SAM" id="SignalP"/>
    </source>
</evidence>
<proteinExistence type="predicted"/>
<keyword evidence="1" id="KW-0732">Signal</keyword>
<dbReference type="Proteomes" id="UP000663801">
    <property type="component" value="Unassembled WGS sequence"/>
</dbReference>
<protein>
    <submittedName>
        <fullName evidence="3">Beta-lactamase family protein</fullName>
    </submittedName>
</protein>
<dbReference type="InterPro" id="IPR006311">
    <property type="entry name" value="TAT_signal"/>
</dbReference>
<dbReference type="InterPro" id="IPR050491">
    <property type="entry name" value="AmpC-like"/>
</dbReference>
<comment type="caution">
    <text evidence="3">The sequence shown here is derived from an EMBL/GenBank/DDBJ whole genome shotgun (WGS) entry which is preliminary data.</text>
</comment>
<dbReference type="EMBL" id="JAERWL010000010">
    <property type="protein sequence ID" value="MBM9477399.1"/>
    <property type="molecule type" value="Genomic_DNA"/>
</dbReference>
<dbReference type="PANTHER" id="PTHR46825">
    <property type="entry name" value="D-ALANYL-D-ALANINE-CARBOXYPEPTIDASE/ENDOPEPTIDASE AMPH"/>
    <property type="match status" value="1"/>
</dbReference>
<organism evidence="3 4">
    <name type="scientific">Nakamurella flavida</name>
    <dbReference type="NCBI Taxonomy" id="363630"/>
    <lineage>
        <taxon>Bacteria</taxon>
        <taxon>Bacillati</taxon>
        <taxon>Actinomycetota</taxon>
        <taxon>Actinomycetes</taxon>
        <taxon>Nakamurellales</taxon>
        <taxon>Nakamurellaceae</taxon>
        <taxon>Nakamurella</taxon>
    </lineage>
</organism>
<dbReference type="InterPro" id="IPR012338">
    <property type="entry name" value="Beta-lactam/transpept-like"/>
</dbReference>
<dbReference type="RefSeq" id="WP_205257511.1">
    <property type="nucleotide sequence ID" value="NZ_BAAAPV010000003.1"/>
</dbReference>
<name>A0A938YLJ7_9ACTN</name>
<keyword evidence="4" id="KW-1185">Reference proteome</keyword>
<dbReference type="SUPFAM" id="SSF56601">
    <property type="entry name" value="beta-lactamase/transpeptidase-like"/>
    <property type="match status" value="1"/>
</dbReference>
<dbReference type="AlphaFoldDB" id="A0A938YLJ7"/>
<sequence length="421" mass="43942">MTVTRRQALVAGLAGAGALLAACGGEQPVPRTPTRSTVGLTTLSEPPASSELQTTTPVTSAAAGTVALDAATRTLLDGVFDAALTSTGVAGLSAAVWIGDQEWTRTAGYADLETQEPFDPAAHVRIASITKTFTATAVLILVDRGELALDDVLESYVPGIANGDRITVEDMLGMRSGVFDYTSDPGFLARFDADPTASWSDEQTVAVIRANPPAFAPGEQVVYADSNYALLGMVIEAVTAVPAGEFITSEVIERLDLPDTSYPTTTRIPDPHPTGYLPQGTLAAGQPFDNEADPPEIVDELNPALAGTAGAMISTLADLKVWGTELTDGSLLAPSTHAARLGAIRQITGQKINVGYGLGILGLNEFLGHDGAILGFSSVVMRRPETDTTIVMVANESTNSTTPTFEAALEVIKALYPDQVR</sequence>
<dbReference type="PANTHER" id="PTHR46825:SF7">
    <property type="entry name" value="D-ALANYL-D-ALANINE CARBOXYPEPTIDASE"/>
    <property type="match status" value="1"/>
</dbReference>
<reference evidence="3" key="1">
    <citation type="submission" date="2021-01" db="EMBL/GenBank/DDBJ databases">
        <title>KCTC 19127 draft genome.</title>
        <authorList>
            <person name="An D."/>
        </authorList>
    </citation>
    <scope>NUCLEOTIDE SEQUENCE</scope>
    <source>
        <strain evidence="3">KCTC 19127</strain>
    </source>
</reference>
<evidence type="ECO:0000313" key="4">
    <source>
        <dbReference type="Proteomes" id="UP000663801"/>
    </source>
</evidence>
<accession>A0A938YLJ7</accession>
<dbReference type="InterPro" id="IPR001466">
    <property type="entry name" value="Beta-lactam-related"/>
</dbReference>
<evidence type="ECO:0000313" key="3">
    <source>
        <dbReference type="EMBL" id="MBM9477399.1"/>
    </source>
</evidence>